<name>A0A7R9H3W7_TIMPO</name>
<organism evidence="1">
    <name type="scientific">Timema poppense</name>
    <name type="common">Walking stick</name>
    <dbReference type="NCBI Taxonomy" id="170557"/>
    <lineage>
        <taxon>Eukaryota</taxon>
        <taxon>Metazoa</taxon>
        <taxon>Ecdysozoa</taxon>
        <taxon>Arthropoda</taxon>
        <taxon>Hexapoda</taxon>
        <taxon>Insecta</taxon>
        <taxon>Pterygota</taxon>
        <taxon>Neoptera</taxon>
        <taxon>Polyneoptera</taxon>
        <taxon>Phasmatodea</taxon>
        <taxon>Timematodea</taxon>
        <taxon>Timematoidea</taxon>
        <taxon>Timematidae</taxon>
        <taxon>Timema</taxon>
    </lineage>
</organism>
<protein>
    <submittedName>
        <fullName evidence="1">Uncharacterized protein</fullName>
    </submittedName>
</protein>
<gene>
    <name evidence="1" type="ORF">TPSB3V08_LOCUS5610</name>
</gene>
<sequence length="77" mass="8981">MMEMCGWNSTHSVVTQKRFLCFNIIAFYHTVFNSFCYDSKRCVLLSVQYFSAAYIPICVKTEERKLSLSCVGFHLHV</sequence>
<accession>A0A7R9H3W7</accession>
<reference evidence="1" key="1">
    <citation type="submission" date="2020-11" db="EMBL/GenBank/DDBJ databases">
        <authorList>
            <person name="Tran Van P."/>
        </authorList>
    </citation>
    <scope>NUCLEOTIDE SEQUENCE</scope>
</reference>
<dbReference type="AlphaFoldDB" id="A0A7R9H3W7"/>
<proteinExistence type="predicted"/>
<evidence type="ECO:0000313" key="1">
    <source>
        <dbReference type="EMBL" id="CAD7406858.1"/>
    </source>
</evidence>
<dbReference type="EMBL" id="OD003034">
    <property type="protein sequence ID" value="CAD7406858.1"/>
    <property type="molecule type" value="Genomic_DNA"/>
</dbReference>